<sequence>MANGYLQLKLDDESSYKCGLVTEDKVYAYTHLPFGLKSAASYFQRALRTVLAGMETDVMVYIDDVLIFSKTFESHVATLRKQNANS</sequence>
<dbReference type="Pfam" id="PF00078">
    <property type="entry name" value="RVT_1"/>
    <property type="match status" value="1"/>
</dbReference>
<dbReference type="InterPro" id="IPR043128">
    <property type="entry name" value="Rev_trsase/Diguanyl_cyclase"/>
</dbReference>
<dbReference type="InterPro" id="IPR043502">
    <property type="entry name" value="DNA/RNA_pol_sf"/>
</dbReference>
<protein>
    <submittedName>
        <fullName evidence="2">Reverse transcriptase domain-containing protein</fullName>
    </submittedName>
</protein>
<accession>A0A8R1IQ37</accession>
<keyword evidence="3" id="KW-1185">Reference proteome</keyword>
<evidence type="ECO:0000259" key="1">
    <source>
        <dbReference type="Pfam" id="PF00078"/>
    </source>
</evidence>
<evidence type="ECO:0000313" key="3">
    <source>
        <dbReference type="Proteomes" id="UP000005237"/>
    </source>
</evidence>
<reference evidence="3" key="1">
    <citation type="submission" date="2010-08" db="EMBL/GenBank/DDBJ databases">
        <authorList>
            <consortium name="Caenorhabditis japonica Sequencing Consortium"/>
            <person name="Wilson R.K."/>
        </authorList>
    </citation>
    <scope>NUCLEOTIDE SEQUENCE [LARGE SCALE GENOMIC DNA]</scope>
    <source>
        <strain evidence="3">DF5081</strain>
    </source>
</reference>
<name>A0A8R1IQ37_CAEJA</name>
<dbReference type="InterPro" id="IPR051320">
    <property type="entry name" value="Viral_Replic_Matur_Polypro"/>
</dbReference>
<evidence type="ECO:0000313" key="2">
    <source>
        <dbReference type="EnsemblMetazoa" id="CJA35849.1"/>
    </source>
</evidence>
<dbReference type="PANTHER" id="PTHR33064:SF37">
    <property type="entry name" value="RIBONUCLEASE H"/>
    <property type="match status" value="1"/>
</dbReference>
<feature type="domain" description="Reverse transcriptase" evidence="1">
    <location>
        <begin position="22"/>
        <end position="81"/>
    </location>
</feature>
<dbReference type="PANTHER" id="PTHR33064">
    <property type="entry name" value="POL PROTEIN"/>
    <property type="match status" value="1"/>
</dbReference>
<dbReference type="Proteomes" id="UP000005237">
    <property type="component" value="Unassembled WGS sequence"/>
</dbReference>
<dbReference type="AlphaFoldDB" id="A0A8R1IQ37"/>
<dbReference type="Gene3D" id="3.10.10.10">
    <property type="entry name" value="HIV Type 1 Reverse Transcriptase, subunit A, domain 1"/>
    <property type="match status" value="1"/>
</dbReference>
<dbReference type="Gene3D" id="3.30.70.270">
    <property type="match status" value="1"/>
</dbReference>
<dbReference type="InterPro" id="IPR000477">
    <property type="entry name" value="RT_dom"/>
</dbReference>
<organism evidence="2 3">
    <name type="scientific">Caenorhabditis japonica</name>
    <dbReference type="NCBI Taxonomy" id="281687"/>
    <lineage>
        <taxon>Eukaryota</taxon>
        <taxon>Metazoa</taxon>
        <taxon>Ecdysozoa</taxon>
        <taxon>Nematoda</taxon>
        <taxon>Chromadorea</taxon>
        <taxon>Rhabditida</taxon>
        <taxon>Rhabditina</taxon>
        <taxon>Rhabditomorpha</taxon>
        <taxon>Rhabditoidea</taxon>
        <taxon>Rhabditidae</taxon>
        <taxon>Peloderinae</taxon>
        <taxon>Caenorhabditis</taxon>
    </lineage>
</organism>
<dbReference type="EnsemblMetazoa" id="CJA35849.1">
    <property type="protein sequence ID" value="CJA35849.1"/>
    <property type="gene ID" value="WBGene00211696"/>
</dbReference>
<dbReference type="SUPFAM" id="SSF56672">
    <property type="entry name" value="DNA/RNA polymerases"/>
    <property type="match status" value="1"/>
</dbReference>
<reference evidence="2" key="2">
    <citation type="submission" date="2022-06" db="UniProtKB">
        <authorList>
            <consortium name="EnsemblMetazoa"/>
        </authorList>
    </citation>
    <scope>IDENTIFICATION</scope>
    <source>
        <strain evidence="2">DF5081</strain>
    </source>
</reference>
<proteinExistence type="predicted"/>